<keyword evidence="13" id="KW-1185">Reference proteome</keyword>
<evidence type="ECO:0000313" key="12">
    <source>
        <dbReference type="EMBL" id="VVC74797.1"/>
    </source>
</evidence>
<dbReference type="RefSeq" id="WP_148337528.1">
    <property type="nucleotide sequence ID" value="NZ_LR699119.1"/>
</dbReference>
<comment type="function">
    <text evidence="10">Necessary for normal cell division and for the maintenance of normal septation.</text>
</comment>
<evidence type="ECO:0000256" key="1">
    <source>
        <dbReference type="ARBA" id="ARBA00001946"/>
    </source>
</evidence>
<evidence type="ECO:0000256" key="6">
    <source>
        <dbReference type="ARBA" id="ARBA00022842"/>
    </source>
</evidence>
<evidence type="ECO:0000259" key="11">
    <source>
        <dbReference type="PROSITE" id="PS51706"/>
    </source>
</evidence>
<evidence type="ECO:0000256" key="3">
    <source>
        <dbReference type="ARBA" id="ARBA00022618"/>
    </source>
</evidence>
<feature type="domain" description="EngB-type G" evidence="11">
    <location>
        <begin position="24"/>
        <end position="198"/>
    </location>
</feature>
<evidence type="ECO:0000256" key="10">
    <source>
        <dbReference type="HAMAP-Rule" id="MF_00321"/>
    </source>
</evidence>
<protein>
    <recommendedName>
        <fullName evidence="10">Probable GTP-binding protein EngB</fullName>
    </recommendedName>
</protein>
<evidence type="ECO:0000313" key="13">
    <source>
        <dbReference type="Proteomes" id="UP000324194"/>
    </source>
</evidence>
<proteinExistence type="inferred from homology"/>
<dbReference type="InterPro" id="IPR006073">
    <property type="entry name" value="GTP-bd"/>
</dbReference>
<evidence type="ECO:0000256" key="2">
    <source>
        <dbReference type="ARBA" id="ARBA00009638"/>
    </source>
</evidence>
<dbReference type="CDD" id="cd01876">
    <property type="entry name" value="YihA_EngB"/>
    <property type="match status" value="1"/>
</dbReference>
<keyword evidence="4" id="KW-0479">Metal-binding</keyword>
<comment type="cofactor">
    <cofactor evidence="1">
        <name>Mg(2+)</name>
        <dbReference type="ChEBI" id="CHEBI:18420"/>
    </cofactor>
</comment>
<dbReference type="PROSITE" id="PS51706">
    <property type="entry name" value="G_ENGB"/>
    <property type="match status" value="1"/>
</dbReference>
<accession>A0A5E4PEF3</accession>
<evidence type="ECO:0000256" key="9">
    <source>
        <dbReference type="ARBA" id="ARBA00023306"/>
    </source>
</evidence>
<reference evidence="12 13" key="1">
    <citation type="submission" date="2019-08" db="EMBL/GenBank/DDBJ databases">
        <authorList>
            <person name="Guy L."/>
        </authorList>
    </citation>
    <scope>NUCLEOTIDE SEQUENCE [LARGE SCALE GENOMIC DNA]</scope>
    <source>
        <strain evidence="12 13">SGT-108</strain>
    </source>
</reference>
<sequence>MTGQYQKAYFLISAAAMQQLPPDEGVEVAMVGRSNAGKSSVLNRITQSKNLARVSKTPGRTQLINIFVLDPGRRIADLPGYGYARVPLAAKLKWQKTVDQYISDRACLKGLILVMDIRHPFKELDVKLLEYCDHRGLPVHILLNKADKLTNSQVAQTLRETKAALTGYRNSVTFQVFSALKGRGLSELHALLDQWYGFK</sequence>
<dbReference type="Proteomes" id="UP000324194">
    <property type="component" value="Chromosome 1"/>
</dbReference>
<dbReference type="PANTHER" id="PTHR11649:SF13">
    <property type="entry name" value="ENGB-TYPE G DOMAIN-CONTAINING PROTEIN"/>
    <property type="match status" value="1"/>
</dbReference>
<keyword evidence="3 10" id="KW-0132">Cell division</keyword>
<dbReference type="InterPro" id="IPR027417">
    <property type="entry name" value="P-loop_NTPase"/>
</dbReference>
<dbReference type="GO" id="GO:0000917">
    <property type="term" value="P:division septum assembly"/>
    <property type="evidence" value="ECO:0007669"/>
    <property type="project" value="UniProtKB-KW"/>
</dbReference>
<dbReference type="KEGG" id="asip:AQUSIP_00690"/>
<dbReference type="Gene3D" id="3.40.50.300">
    <property type="entry name" value="P-loop containing nucleotide triphosphate hydrolases"/>
    <property type="match status" value="1"/>
</dbReference>
<comment type="similarity">
    <text evidence="2 10">Belongs to the TRAFAC class TrmE-Era-EngA-EngB-Septin-like GTPase superfamily. EngB GTPase family.</text>
</comment>
<dbReference type="SUPFAM" id="SSF52540">
    <property type="entry name" value="P-loop containing nucleoside triphosphate hydrolases"/>
    <property type="match status" value="1"/>
</dbReference>
<keyword evidence="8 10" id="KW-0717">Septation</keyword>
<dbReference type="InterPro" id="IPR030393">
    <property type="entry name" value="G_ENGB_dom"/>
</dbReference>
<keyword evidence="7 10" id="KW-0342">GTP-binding</keyword>
<dbReference type="GO" id="GO:0005829">
    <property type="term" value="C:cytosol"/>
    <property type="evidence" value="ECO:0007669"/>
    <property type="project" value="TreeGrafter"/>
</dbReference>
<evidence type="ECO:0000256" key="5">
    <source>
        <dbReference type="ARBA" id="ARBA00022741"/>
    </source>
</evidence>
<evidence type="ECO:0000256" key="8">
    <source>
        <dbReference type="ARBA" id="ARBA00023210"/>
    </source>
</evidence>
<dbReference type="GO" id="GO:0046872">
    <property type="term" value="F:metal ion binding"/>
    <property type="evidence" value="ECO:0007669"/>
    <property type="project" value="UniProtKB-KW"/>
</dbReference>
<dbReference type="AlphaFoldDB" id="A0A5E4PEF3"/>
<dbReference type="PANTHER" id="PTHR11649">
    <property type="entry name" value="MSS1/TRME-RELATED GTP-BINDING PROTEIN"/>
    <property type="match status" value="1"/>
</dbReference>
<dbReference type="GO" id="GO:0005525">
    <property type="term" value="F:GTP binding"/>
    <property type="evidence" value="ECO:0007669"/>
    <property type="project" value="UniProtKB-UniRule"/>
</dbReference>
<keyword evidence="9 10" id="KW-0131">Cell cycle</keyword>
<evidence type="ECO:0000256" key="7">
    <source>
        <dbReference type="ARBA" id="ARBA00023134"/>
    </source>
</evidence>
<name>A0A5E4PEF3_9COXI</name>
<keyword evidence="5 10" id="KW-0547">Nucleotide-binding</keyword>
<dbReference type="FunFam" id="3.40.50.300:FF:000098">
    <property type="entry name" value="Probable GTP-binding protein EngB"/>
    <property type="match status" value="1"/>
</dbReference>
<organism evidence="12 13">
    <name type="scientific">Aquicella siphonis</name>
    <dbReference type="NCBI Taxonomy" id="254247"/>
    <lineage>
        <taxon>Bacteria</taxon>
        <taxon>Pseudomonadati</taxon>
        <taxon>Pseudomonadota</taxon>
        <taxon>Gammaproteobacteria</taxon>
        <taxon>Legionellales</taxon>
        <taxon>Coxiellaceae</taxon>
        <taxon>Aquicella</taxon>
    </lineage>
</organism>
<dbReference type="EMBL" id="LR699119">
    <property type="protein sequence ID" value="VVC74797.1"/>
    <property type="molecule type" value="Genomic_DNA"/>
</dbReference>
<dbReference type="NCBIfam" id="TIGR03598">
    <property type="entry name" value="GTPase_YsxC"/>
    <property type="match status" value="1"/>
</dbReference>
<dbReference type="InterPro" id="IPR019987">
    <property type="entry name" value="GTP-bd_ribosome_bio_YsxC"/>
</dbReference>
<evidence type="ECO:0000256" key="4">
    <source>
        <dbReference type="ARBA" id="ARBA00022723"/>
    </source>
</evidence>
<dbReference type="OrthoDB" id="9804921at2"/>
<keyword evidence="6" id="KW-0460">Magnesium</keyword>
<dbReference type="Pfam" id="PF01926">
    <property type="entry name" value="MMR_HSR1"/>
    <property type="match status" value="1"/>
</dbReference>
<gene>
    <name evidence="10 12" type="primary">engB</name>
    <name evidence="12" type="ORF">AQUSIP_00690</name>
</gene>
<dbReference type="HAMAP" id="MF_00321">
    <property type="entry name" value="GTPase_EngB"/>
    <property type="match status" value="1"/>
</dbReference>